<protein>
    <recommendedName>
        <fullName evidence="3">F-box protein</fullName>
    </recommendedName>
</protein>
<evidence type="ECO:0000313" key="2">
    <source>
        <dbReference type="Proteomes" id="UP001443914"/>
    </source>
</evidence>
<gene>
    <name evidence="1" type="ORF">RND81_07G121600</name>
</gene>
<comment type="caution">
    <text evidence="1">The sequence shown here is derived from an EMBL/GenBank/DDBJ whole genome shotgun (WGS) entry which is preliminary data.</text>
</comment>
<keyword evidence="2" id="KW-1185">Reference proteome</keyword>
<dbReference type="EMBL" id="JBDFQZ010000007">
    <property type="protein sequence ID" value="KAK9706399.1"/>
    <property type="molecule type" value="Genomic_DNA"/>
</dbReference>
<dbReference type="InterPro" id="IPR027949">
    <property type="entry name" value="Chloroplast_duf"/>
</dbReference>
<dbReference type="Pfam" id="PF14476">
    <property type="entry name" value="Chloroplast_duf"/>
    <property type="match status" value="1"/>
</dbReference>
<proteinExistence type="predicted"/>
<dbReference type="AlphaFoldDB" id="A0AAW1JQM6"/>
<evidence type="ECO:0008006" key="3">
    <source>
        <dbReference type="Google" id="ProtNLM"/>
    </source>
</evidence>
<dbReference type="Proteomes" id="UP001443914">
    <property type="component" value="Unassembled WGS sequence"/>
</dbReference>
<name>A0AAW1JQM6_SAPOF</name>
<dbReference type="PANTHER" id="PTHR33358:SF12">
    <property type="entry name" value="F-BOX PROTEIN WITH A DOMAIN PROTEIN"/>
    <property type="match status" value="1"/>
</dbReference>
<evidence type="ECO:0000313" key="1">
    <source>
        <dbReference type="EMBL" id="KAK9706399.1"/>
    </source>
</evidence>
<organism evidence="1 2">
    <name type="scientific">Saponaria officinalis</name>
    <name type="common">Common soapwort</name>
    <name type="synonym">Lychnis saponaria</name>
    <dbReference type="NCBI Taxonomy" id="3572"/>
    <lineage>
        <taxon>Eukaryota</taxon>
        <taxon>Viridiplantae</taxon>
        <taxon>Streptophyta</taxon>
        <taxon>Embryophyta</taxon>
        <taxon>Tracheophyta</taxon>
        <taxon>Spermatophyta</taxon>
        <taxon>Magnoliopsida</taxon>
        <taxon>eudicotyledons</taxon>
        <taxon>Gunneridae</taxon>
        <taxon>Pentapetalae</taxon>
        <taxon>Caryophyllales</taxon>
        <taxon>Caryophyllaceae</taxon>
        <taxon>Caryophylleae</taxon>
        <taxon>Saponaria</taxon>
    </lineage>
</organism>
<dbReference type="PANTHER" id="PTHR33358">
    <property type="entry name" value="F-BOX PROTEIN WITH A DOMAIN PROTEIN"/>
    <property type="match status" value="1"/>
</dbReference>
<reference evidence="1" key="1">
    <citation type="submission" date="2024-03" db="EMBL/GenBank/DDBJ databases">
        <title>WGS assembly of Saponaria officinalis var. Norfolk2.</title>
        <authorList>
            <person name="Jenkins J."/>
            <person name="Shu S."/>
            <person name="Grimwood J."/>
            <person name="Barry K."/>
            <person name="Goodstein D."/>
            <person name="Schmutz J."/>
            <person name="Leebens-Mack J."/>
            <person name="Osbourn A."/>
        </authorList>
    </citation>
    <scope>NUCLEOTIDE SEQUENCE [LARGE SCALE GENOMIC DNA]</scope>
    <source>
        <strain evidence="1">JIC</strain>
    </source>
</reference>
<sequence>MVSLQACTTLGSTTNLLLSSQKSRVMSINRPMTYLKKPMIVVPKLPNVDITKNVVIEEFNGVKTSNPFRNSSPKNVQKNRDDEIMKKLYAVLESIYDRIEMHNNVKEQRVEWNSLLLNSINMITLTGATMAGISTMDDGNLALKLSSMVLFMAATGLVVIMNKIQPSQLAQEQRNAVRLFKQLKNKIELKMSMKNSLTGKDVEGYVEEVLALDRAYPLPLLGAMLEKFPETYKPANWWPSSKGSSSNVVLNKTIENEKTRMAGSGNGWSKELESEMRDVVDVIEKKDIPDYVRLGNKALKLNKTLAVMGPLLTGIAVVGSGLSVHGAGWGGVVAAVAGSMAGVVNAMEHGGQVGMVFEMYRNCGGLFSQMVENVESTLEEVDYEKRETGELFEIKLALKLGRSLSEIRDLANKSRENKGVVNEFASKLF</sequence>
<accession>A0AAW1JQM6</accession>